<dbReference type="Proteomes" id="UP000198669">
    <property type="component" value="Unassembled WGS sequence"/>
</dbReference>
<dbReference type="PANTHER" id="PTHR11365">
    <property type="entry name" value="5-OXOPROLINASE RELATED"/>
    <property type="match status" value="1"/>
</dbReference>
<protein>
    <submittedName>
        <fullName evidence="3 4">Hydantoinase</fullName>
    </submittedName>
    <submittedName>
        <fullName evidence="5">N-methylhydantoinase A/oxoprolinase/acetone carboxylase, beta subunit</fullName>
    </submittedName>
</protein>
<dbReference type="GO" id="GO:0006749">
    <property type="term" value="P:glutathione metabolic process"/>
    <property type="evidence" value="ECO:0007669"/>
    <property type="project" value="TreeGrafter"/>
</dbReference>
<gene>
    <name evidence="3" type="ORF">BHR79_08670</name>
    <name evidence="4" type="ORF">EFE40_06605</name>
    <name evidence="5" type="ORF">SAMN04515625_0642</name>
</gene>
<dbReference type="EMBL" id="RJJG01000004">
    <property type="protein sequence ID" value="RNI09124.1"/>
    <property type="molecule type" value="Genomic_DNA"/>
</dbReference>
<reference evidence="4 8" key="3">
    <citation type="submission" date="2018-10" db="EMBL/GenBank/DDBJ databases">
        <title>Cultivation of a novel Methanohalophilus strain from Kebrit Deep of the Red Sea and a genomic comparison of members of the genus Methanohalophilus.</title>
        <authorList>
            <person name="Guan Y."/>
            <person name="Ngugi D.K."/>
            <person name="Stingl U."/>
        </authorList>
    </citation>
    <scope>NUCLEOTIDE SEQUENCE [LARGE SCALE GENOMIC DNA]</scope>
    <source>
        <strain evidence="4 8">DSM 3094</strain>
    </source>
</reference>
<evidence type="ECO:0000313" key="7">
    <source>
        <dbReference type="Proteomes" id="UP000198669"/>
    </source>
</evidence>
<dbReference type="Proteomes" id="UP000267921">
    <property type="component" value="Unassembled WGS sequence"/>
</dbReference>
<dbReference type="InterPro" id="IPR008040">
    <property type="entry name" value="Hydant_A_N"/>
</dbReference>
<evidence type="ECO:0000259" key="2">
    <source>
        <dbReference type="Pfam" id="PF05378"/>
    </source>
</evidence>
<evidence type="ECO:0000313" key="6">
    <source>
        <dbReference type="Proteomes" id="UP000186879"/>
    </source>
</evidence>
<reference evidence="5 7" key="2">
    <citation type="submission" date="2016-10" db="EMBL/GenBank/DDBJ databases">
        <authorList>
            <person name="de Groot N.N."/>
        </authorList>
    </citation>
    <scope>NUCLEOTIDE SEQUENCE [LARGE SCALE GENOMIC DNA]</scope>
    <source>
        <strain evidence="5 7">Z-7982</strain>
    </source>
</reference>
<evidence type="ECO:0000313" key="3">
    <source>
        <dbReference type="EMBL" id="APH39544.1"/>
    </source>
</evidence>
<dbReference type="AlphaFoldDB" id="A0A1L3Q3T9"/>
<keyword evidence="6" id="KW-1185">Reference proteome</keyword>
<dbReference type="EMBL" id="CP017921">
    <property type="protein sequence ID" value="APH39544.1"/>
    <property type="molecule type" value="Genomic_DNA"/>
</dbReference>
<dbReference type="InterPro" id="IPR043129">
    <property type="entry name" value="ATPase_NBD"/>
</dbReference>
<dbReference type="Pfam" id="PF01968">
    <property type="entry name" value="Hydantoinase_A"/>
    <property type="match status" value="1"/>
</dbReference>
<dbReference type="PANTHER" id="PTHR11365:SF2">
    <property type="entry name" value="5-OXOPROLINASE"/>
    <property type="match status" value="1"/>
</dbReference>
<dbReference type="GeneID" id="30583836"/>
<feature type="domain" description="Hydantoinase/oxoprolinase N-terminal" evidence="2">
    <location>
        <begin position="5"/>
        <end position="160"/>
    </location>
</feature>
<dbReference type="SUPFAM" id="SSF53067">
    <property type="entry name" value="Actin-like ATPase domain"/>
    <property type="match status" value="1"/>
</dbReference>
<dbReference type="Proteomes" id="UP000186879">
    <property type="component" value="Chromosome"/>
</dbReference>
<dbReference type="EMBL" id="FNMU01000002">
    <property type="protein sequence ID" value="SDW30125.1"/>
    <property type="molecule type" value="Genomic_DNA"/>
</dbReference>
<evidence type="ECO:0000313" key="4">
    <source>
        <dbReference type="EMBL" id="RNI09124.1"/>
    </source>
</evidence>
<dbReference type="STRING" id="2177.BHR79_08670"/>
<evidence type="ECO:0000313" key="5">
    <source>
        <dbReference type="EMBL" id="SDW30125.1"/>
    </source>
</evidence>
<sequence>MKYSLGIDAGGTYTDVAIIENNSGKVVSSNKALTTYPDLLEGIENSIDGLDFQYLEDIAVVSVSTTLATNTVLENTGYPVALILIGEHGSESEGFPSQHIFHAKGGHDHKGLEMQELDISPIESFVKDVRDKVSAFAISSHFSIRNPDHEIKTRELIQTIVDMPVVCGHELSQDIGAYERAVTATLNARLIPVIKQFIETIIKDIRRRGISARLLMLKCDGSVTGIEDALKKPIETVFSGPAASLIGASHLSGRHTCVTIDVGGTSTDISSISNGVPELSESGGIVGGWKTRVRAIHMETSAMGGDSGIWTRKGGLFIGPRRVIPLCLAAQMYPGFISKLKNASNPQRDLFDENIQPARFFVKNSSGKHELTDSERRILDVLGSEPMSYRELTSLTRSHISSNMLDLLISKRFIRVIGFTPTDVLHVLGDYEQWDVEAASIGADIFARFAFSSKFEICETLKEKFALNMAYDLICFALPNIEKESIMETLTGNYPATFKVKLPVVLIGGPVAPYVKSLGKIVDADIILPQHADVGNAIGALYGKGIKRLEYLIRPASLSEPDQDFLVFSQNGRKSFQTYTQAYDYSIDNGKNVLFEYMKSCGIKKDQISFNIKEKKVIPEGWKHPPMETQLTIMGIGTSPL</sequence>
<proteinExistence type="predicted"/>
<dbReference type="GO" id="GO:0005829">
    <property type="term" value="C:cytosol"/>
    <property type="evidence" value="ECO:0007669"/>
    <property type="project" value="TreeGrafter"/>
</dbReference>
<dbReference type="Pfam" id="PF05378">
    <property type="entry name" value="Hydant_A_N"/>
    <property type="match status" value="1"/>
</dbReference>
<reference evidence="3 6" key="1">
    <citation type="submission" date="2016-10" db="EMBL/GenBank/DDBJ databases">
        <title>Methanohalophilus halophilus.</title>
        <authorList>
            <person name="L'haridon S."/>
        </authorList>
    </citation>
    <scope>NUCLEOTIDE SEQUENCE [LARGE SCALE GENOMIC DNA]</scope>
    <source>
        <strain evidence="3 6">Z-7982</strain>
    </source>
</reference>
<dbReference type="KEGG" id="mhaz:BHR79_08670"/>
<dbReference type="RefSeq" id="WP_072561966.1">
    <property type="nucleotide sequence ID" value="NZ_CP017921.1"/>
</dbReference>
<name>A0A1L3Q3T9_9EURY</name>
<feature type="domain" description="Hydantoinase A/oxoprolinase" evidence="1">
    <location>
        <begin position="180"/>
        <end position="320"/>
    </location>
</feature>
<evidence type="ECO:0000313" key="8">
    <source>
        <dbReference type="Proteomes" id="UP000267921"/>
    </source>
</evidence>
<dbReference type="OrthoDB" id="8261at2157"/>
<evidence type="ECO:0000259" key="1">
    <source>
        <dbReference type="Pfam" id="PF01968"/>
    </source>
</evidence>
<accession>A0A1L3Q3T9</accession>
<dbReference type="InterPro" id="IPR002821">
    <property type="entry name" value="Hydantoinase_A"/>
</dbReference>
<dbReference type="InterPro" id="IPR045079">
    <property type="entry name" value="Oxoprolinase-like"/>
</dbReference>
<organism evidence="3 6">
    <name type="scientific">Methanohalophilus halophilus</name>
    <dbReference type="NCBI Taxonomy" id="2177"/>
    <lineage>
        <taxon>Archaea</taxon>
        <taxon>Methanobacteriati</taxon>
        <taxon>Methanobacteriota</taxon>
        <taxon>Stenosarchaea group</taxon>
        <taxon>Methanomicrobia</taxon>
        <taxon>Methanosarcinales</taxon>
        <taxon>Methanosarcinaceae</taxon>
        <taxon>Methanohalophilus</taxon>
    </lineage>
</organism>
<dbReference type="GO" id="GO:0017168">
    <property type="term" value="F:5-oxoprolinase (ATP-hydrolyzing) activity"/>
    <property type="evidence" value="ECO:0007669"/>
    <property type="project" value="TreeGrafter"/>
</dbReference>